<keyword evidence="4" id="KW-1185">Reference proteome</keyword>
<evidence type="ECO:0000313" key="3">
    <source>
        <dbReference type="EnsemblPlants" id="cds.evm.model.01.878"/>
    </source>
</evidence>
<reference evidence="3" key="2">
    <citation type="submission" date="2021-03" db="UniProtKB">
        <authorList>
            <consortium name="EnsemblPlants"/>
        </authorList>
    </citation>
    <scope>IDENTIFICATION</scope>
</reference>
<dbReference type="Proteomes" id="UP000596661">
    <property type="component" value="Chromosome 1"/>
</dbReference>
<feature type="region of interest" description="Disordered" evidence="1">
    <location>
        <begin position="20"/>
        <end position="60"/>
    </location>
</feature>
<protein>
    <recommendedName>
        <fullName evidence="2">Retrovirus-related Pol polyprotein from transposon TNT 1-94-like beta-barrel domain-containing protein</fullName>
    </recommendedName>
</protein>
<accession>A0A803NR82</accession>
<proteinExistence type="predicted"/>
<dbReference type="EMBL" id="UZAU01000018">
    <property type="status" value="NOT_ANNOTATED_CDS"/>
    <property type="molecule type" value="Genomic_DNA"/>
</dbReference>
<sequence>MVSEPWPPLLANMATICPRNSSSQAVQQGAPIPAPRNRTRDQEDANIAHTTRDQDDNWYPDSRATNHCIPNGQNIMTQTDYEGPKQLYVGNGAASPISQIGNTNLHPNTCHKPSILNNLLYVPKVTKNLLSVSKFATDNDVYFVFYPDVCYVKGQVSNSTLLTGRHYNGLYTFDSSQL</sequence>
<evidence type="ECO:0000256" key="1">
    <source>
        <dbReference type="SAM" id="MobiDB-lite"/>
    </source>
</evidence>
<dbReference type="Pfam" id="PF22936">
    <property type="entry name" value="Pol_BBD"/>
    <property type="match status" value="1"/>
</dbReference>
<dbReference type="OMA" id="ATICPRN"/>
<evidence type="ECO:0000259" key="2">
    <source>
        <dbReference type="Pfam" id="PF22936"/>
    </source>
</evidence>
<name>A0A803NR82_CANSA</name>
<dbReference type="Gramene" id="evm.model.01.878">
    <property type="protein sequence ID" value="cds.evm.model.01.878"/>
    <property type="gene ID" value="evm.TU.01.878"/>
</dbReference>
<evidence type="ECO:0000313" key="4">
    <source>
        <dbReference type="Proteomes" id="UP000596661"/>
    </source>
</evidence>
<reference evidence="3" key="1">
    <citation type="submission" date="2018-11" db="EMBL/GenBank/DDBJ databases">
        <authorList>
            <person name="Grassa J C."/>
        </authorList>
    </citation>
    <scope>NUCLEOTIDE SEQUENCE [LARGE SCALE GENOMIC DNA]</scope>
</reference>
<feature type="domain" description="Retrovirus-related Pol polyprotein from transposon TNT 1-94-like beta-barrel" evidence="2">
    <location>
        <begin position="58"/>
        <end position="136"/>
    </location>
</feature>
<dbReference type="InterPro" id="IPR054722">
    <property type="entry name" value="PolX-like_BBD"/>
</dbReference>
<dbReference type="AlphaFoldDB" id="A0A803NR82"/>
<dbReference type="EnsemblPlants" id="evm.model.01.878">
    <property type="protein sequence ID" value="cds.evm.model.01.878"/>
    <property type="gene ID" value="evm.TU.01.878"/>
</dbReference>
<organism evidence="3 4">
    <name type="scientific">Cannabis sativa</name>
    <name type="common">Hemp</name>
    <name type="synonym">Marijuana</name>
    <dbReference type="NCBI Taxonomy" id="3483"/>
    <lineage>
        <taxon>Eukaryota</taxon>
        <taxon>Viridiplantae</taxon>
        <taxon>Streptophyta</taxon>
        <taxon>Embryophyta</taxon>
        <taxon>Tracheophyta</taxon>
        <taxon>Spermatophyta</taxon>
        <taxon>Magnoliopsida</taxon>
        <taxon>eudicotyledons</taxon>
        <taxon>Gunneridae</taxon>
        <taxon>Pentapetalae</taxon>
        <taxon>rosids</taxon>
        <taxon>fabids</taxon>
        <taxon>Rosales</taxon>
        <taxon>Cannabaceae</taxon>
        <taxon>Cannabis</taxon>
    </lineage>
</organism>